<evidence type="ECO:0000256" key="1">
    <source>
        <dbReference type="SAM" id="MobiDB-lite"/>
    </source>
</evidence>
<gene>
    <name evidence="2" type="ORF">GCM10022267_11300</name>
</gene>
<evidence type="ECO:0000313" key="2">
    <source>
        <dbReference type="EMBL" id="GAA3626793.1"/>
    </source>
</evidence>
<dbReference type="Proteomes" id="UP001500711">
    <property type="component" value="Unassembled WGS sequence"/>
</dbReference>
<keyword evidence="3" id="KW-1185">Reference proteome</keyword>
<proteinExistence type="predicted"/>
<reference evidence="3" key="1">
    <citation type="journal article" date="2019" name="Int. J. Syst. Evol. Microbiol.">
        <title>The Global Catalogue of Microorganisms (GCM) 10K type strain sequencing project: providing services to taxonomists for standard genome sequencing and annotation.</title>
        <authorList>
            <consortium name="The Broad Institute Genomics Platform"/>
            <consortium name="The Broad Institute Genome Sequencing Center for Infectious Disease"/>
            <person name="Wu L."/>
            <person name="Ma J."/>
        </authorList>
    </citation>
    <scope>NUCLEOTIDE SEQUENCE [LARGE SCALE GENOMIC DNA]</scope>
    <source>
        <strain evidence="3">JCM 17494</strain>
    </source>
</reference>
<dbReference type="EMBL" id="BAABBE010000003">
    <property type="protein sequence ID" value="GAA3626793.1"/>
    <property type="molecule type" value="Genomic_DNA"/>
</dbReference>
<comment type="caution">
    <text evidence="2">The sequence shown here is derived from an EMBL/GenBank/DDBJ whole genome shotgun (WGS) entry which is preliminary data.</text>
</comment>
<accession>A0ABP7A847</accession>
<protein>
    <submittedName>
        <fullName evidence="2">Uncharacterized protein</fullName>
    </submittedName>
</protein>
<name>A0ABP7A847_9PSEU</name>
<sequence length="57" mass="6421">MLHENITAPVSSEQVGEDDAHDVDTVLAQPLREFPCHLFTDHVELPFRHSVSLARRG</sequence>
<evidence type="ECO:0000313" key="3">
    <source>
        <dbReference type="Proteomes" id="UP001500711"/>
    </source>
</evidence>
<organism evidence="2 3">
    <name type="scientific">Lentzea roselyniae</name>
    <dbReference type="NCBI Taxonomy" id="531940"/>
    <lineage>
        <taxon>Bacteria</taxon>
        <taxon>Bacillati</taxon>
        <taxon>Actinomycetota</taxon>
        <taxon>Actinomycetes</taxon>
        <taxon>Pseudonocardiales</taxon>
        <taxon>Pseudonocardiaceae</taxon>
        <taxon>Lentzea</taxon>
    </lineage>
</organism>
<feature type="region of interest" description="Disordered" evidence="1">
    <location>
        <begin position="1"/>
        <end position="20"/>
    </location>
</feature>